<sequence>MPLDSVRQTIHIRRKKNRVVFHNIARLWDLARNSHSHQDLLDGLHPWNAPITLKFENIQPILLGICGIFISLILFIQPEAFWAQLCLLAGLLMIFWAFISYENDDPVEEVIAHLEKEAIAKKYQLNFQRQPQHLSVPLNPVLFISQLKQMFPVFSQGNISNDFPWYASTVWQDDQGKDHQVMLFQYRYINEIRAKDKDGNDIKIKEVQRDLWGVFVFDIETRGLAVTTANKSFYYPYSFPWQTSDIQSNEKLRFFGSDRLEVVKLLTPAMVLKLSDFFAQHHGDLMFHPDKNMLCFLGPSNLFHMNSRNTKKIEDISALRGHLRTFNLPYLEKLQHDLTQFLK</sequence>
<feature type="transmembrane region" description="Helical" evidence="1">
    <location>
        <begin position="58"/>
        <end position="76"/>
    </location>
</feature>
<reference evidence="3" key="1">
    <citation type="submission" date="2018-09" db="EMBL/GenBank/DDBJ databases">
        <title>The complete genome of Acinetobacter sp. strain WCHAc010005.</title>
        <authorList>
            <person name="Hu Y."/>
            <person name="Long H."/>
            <person name="Feng Y."/>
            <person name="Zong Z."/>
        </authorList>
    </citation>
    <scope>NUCLEOTIDE SEQUENCE [LARGE SCALE GENOMIC DNA]</scope>
    <source>
        <strain evidence="3">WCHAc010005</strain>
    </source>
</reference>
<dbReference type="RefSeq" id="WP_087513135.1">
    <property type="nucleotide sequence ID" value="NZ_CP032134.1"/>
</dbReference>
<dbReference type="Proteomes" id="UP000263753">
    <property type="component" value="Chromosome"/>
</dbReference>
<keyword evidence="1" id="KW-1133">Transmembrane helix</keyword>
<dbReference type="EMBL" id="CP032134">
    <property type="protein sequence ID" value="AXY55778.1"/>
    <property type="molecule type" value="Genomic_DNA"/>
</dbReference>
<gene>
    <name evidence="2" type="ORF">CDG60_03735</name>
</gene>
<evidence type="ECO:0000313" key="2">
    <source>
        <dbReference type="EMBL" id="AXY55778.1"/>
    </source>
</evidence>
<name>A0A3B7LT10_9GAMM</name>
<accession>A0A3B7LT10</accession>
<organism evidence="2 3">
    <name type="scientific">Acinetobacter chinensis</name>
    <dbReference type="NCBI Taxonomy" id="2004650"/>
    <lineage>
        <taxon>Bacteria</taxon>
        <taxon>Pseudomonadati</taxon>
        <taxon>Pseudomonadota</taxon>
        <taxon>Gammaproteobacteria</taxon>
        <taxon>Moraxellales</taxon>
        <taxon>Moraxellaceae</taxon>
        <taxon>Acinetobacter</taxon>
    </lineage>
</organism>
<proteinExistence type="predicted"/>
<evidence type="ECO:0000313" key="3">
    <source>
        <dbReference type="Proteomes" id="UP000263753"/>
    </source>
</evidence>
<dbReference type="KEGG" id="achi:CDG60_03735"/>
<dbReference type="AlphaFoldDB" id="A0A3B7LT10"/>
<evidence type="ECO:0008006" key="4">
    <source>
        <dbReference type="Google" id="ProtNLM"/>
    </source>
</evidence>
<protein>
    <recommendedName>
        <fullName evidence="4">DUF3137 domain-containing protein</fullName>
    </recommendedName>
</protein>
<keyword evidence="1" id="KW-0812">Transmembrane</keyword>
<evidence type="ECO:0000256" key="1">
    <source>
        <dbReference type="SAM" id="Phobius"/>
    </source>
</evidence>
<keyword evidence="1" id="KW-0472">Membrane</keyword>